<dbReference type="Proteomes" id="UP001057375">
    <property type="component" value="Unassembled WGS sequence"/>
</dbReference>
<evidence type="ECO:0000313" key="3">
    <source>
        <dbReference type="Proteomes" id="UP001057375"/>
    </source>
</evidence>
<keyword evidence="3" id="KW-1185">Reference proteome</keyword>
<name>A0ABQ5KSS4_9EUKA</name>
<gene>
    <name evidence="2" type="ORF">ADUPG1_008297</name>
</gene>
<proteinExistence type="predicted"/>
<reference evidence="2" key="1">
    <citation type="submission" date="2022-03" db="EMBL/GenBank/DDBJ databases">
        <title>Draft genome sequence of Aduncisulcus paluster, a free-living microaerophilic Fornicata.</title>
        <authorList>
            <person name="Yuyama I."/>
            <person name="Kume K."/>
            <person name="Tamura T."/>
            <person name="Inagaki Y."/>
            <person name="Hashimoto T."/>
        </authorList>
    </citation>
    <scope>NUCLEOTIDE SEQUENCE</scope>
    <source>
        <strain evidence="2">NY0171</strain>
    </source>
</reference>
<sequence length="189" mass="21457">MSLEILGKTFCDISNEIEKELSVTGTERTKQKLRNPINFETTIDKSDIPSEFEVRALINAELDELMVSLLKAQKSAELLLRRREKVIKAKPSDIIGSSSQLSDSLFHFPWDDYKDVSLVVKDSSLFSSSKKRQLKTLVTEKLSKSGRSGKELTSLGEVEMYNPTIQSEEEEESQKEDEENTPSDLDDMF</sequence>
<evidence type="ECO:0000256" key="1">
    <source>
        <dbReference type="SAM" id="MobiDB-lite"/>
    </source>
</evidence>
<protein>
    <submittedName>
        <fullName evidence="2">Uncharacterized protein</fullName>
    </submittedName>
</protein>
<comment type="caution">
    <text evidence="2">The sequence shown here is derived from an EMBL/GenBank/DDBJ whole genome shotgun (WGS) entry which is preliminary data.</text>
</comment>
<feature type="region of interest" description="Disordered" evidence="1">
    <location>
        <begin position="141"/>
        <end position="189"/>
    </location>
</feature>
<dbReference type="EMBL" id="BQXS01010914">
    <property type="protein sequence ID" value="GKT35061.1"/>
    <property type="molecule type" value="Genomic_DNA"/>
</dbReference>
<organism evidence="2 3">
    <name type="scientific">Aduncisulcus paluster</name>
    <dbReference type="NCBI Taxonomy" id="2918883"/>
    <lineage>
        <taxon>Eukaryota</taxon>
        <taxon>Metamonada</taxon>
        <taxon>Carpediemonas-like organisms</taxon>
        <taxon>Aduncisulcus</taxon>
    </lineage>
</organism>
<feature type="compositionally biased region" description="Acidic residues" evidence="1">
    <location>
        <begin position="167"/>
        <end position="189"/>
    </location>
</feature>
<accession>A0ABQ5KSS4</accession>
<evidence type="ECO:0000313" key="2">
    <source>
        <dbReference type="EMBL" id="GKT35061.1"/>
    </source>
</evidence>